<feature type="compositionally biased region" description="Polar residues" evidence="1">
    <location>
        <begin position="8"/>
        <end position="19"/>
    </location>
</feature>
<name>A0A8H4YRB6_FUSOX</name>
<comment type="caution">
    <text evidence="2">The sequence shown here is derived from an EMBL/GenBank/DDBJ whole genome shotgun (WGS) entry which is preliminary data.</text>
</comment>
<dbReference type="Proteomes" id="UP000558688">
    <property type="component" value="Unassembled WGS sequence"/>
</dbReference>
<evidence type="ECO:0000256" key="1">
    <source>
        <dbReference type="SAM" id="MobiDB-lite"/>
    </source>
</evidence>
<proteinExistence type="predicted"/>
<reference evidence="2" key="1">
    <citation type="submission" date="2020-02" db="EMBL/GenBank/DDBJ databases">
        <title>Identification and distribution of gene clusters putatively required for synthesis of sphingolipid metabolism inhibitors in phylogenetically diverse species of the filamentous fungus Fusarium.</title>
        <authorList>
            <person name="Kim H.-S."/>
            <person name="Busman M."/>
            <person name="Brown D.W."/>
            <person name="Divon H."/>
            <person name="Uhlig S."/>
            <person name="Proctor R.H."/>
        </authorList>
    </citation>
    <scope>NUCLEOTIDE SEQUENCE [LARGE SCALE GENOMIC DNA]</scope>
    <source>
        <strain evidence="2">NRRL 39464</strain>
    </source>
</reference>
<feature type="region of interest" description="Disordered" evidence="1">
    <location>
        <begin position="1"/>
        <end position="20"/>
    </location>
</feature>
<protein>
    <submittedName>
        <fullName evidence="2">Uncharacterized protein</fullName>
    </submittedName>
</protein>
<accession>A0A8H4YRB6</accession>
<evidence type="ECO:0000313" key="2">
    <source>
        <dbReference type="EMBL" id="KAF5232660.1"/>
    </source>
</evidence>
<dbReference type="AlphaFoldDB" id="A0A8H4YRB6"/>
<evidence type="ECO:0000313" key="3">
    <source>
        <dbReference type="Proteomes" id="UP000558688"/>
    </source>
</evidence>
<dbReference type="EMBL" id="JAAFOW010004465">
    <property type="protein sequence ID" value="KAF5232660.1"/>
    <property type="molecule type" value="Genomic_DNA"/>
</dbReference>
<gene>
    <name evidence="2" type="ORF">FOXYS1_15787</name>
</gene>
<sequence>MPVPLHTTALSRNSNSKTEAPSRPVLHFALFPTSTNMASRSIWQRALILIIALISPVAHAQLSWLVHDPFSGGGGPAFNPRSCVWVATQAFAGWGSRKLTATAHNYIRWGQTGCVLQIANTSPTSFSVQDRRLNDNLTAADPADNDFAAHVADLDFNNEPKELLDTKFMDFAVKPREESHVSARSESKDLYLARRQIRWVLRGCVRSREGEKAPNAFVEECTCAKQNGAQEYYVGDFTITYNGENAATATWGRVPLFNALGNLVSRIQSLNTNGWGNVVTVNSNGLGTVLFTPVGGGCGSRPSTAEARCYQEAIHHLINEGYTGPAFPGQRNCDGGFTNDDWQMLVSNPIGIPS</sequence>
<organism evidence="2 3">
    <name type="scientific">Fusarium oxysporum</name>
    <name type="common">Fusarium vascular wilt</name>
    <dbReference type="NCBI Taxonomy" id="5507"/>
    <lineage>
        <taxon>Eukaryota</taxon>
        <taxon>Fungi</taxon>
        <taxon>Dikarya</taxon>
        <taxon>Ascomycota</taxon>
        <taxon>Pezizomycotina</taxon>
        <taxon>Sordariomycetes</taxon>
        <taxon>Hypocreomycetidae</taxon>
        <taxon>Hypocreales</taxon>
        <taxon>Nectriaceae</taxon>
        <taxon>Fusarium</taxon>
        <taxon>Fusarium oxysporum species complex</taxon>
    </lineage>
</organism>